<protein>
    <recommendedName>
        <fullName evidence="3">DNA-3-methyladenine glycosylase II</fullName>
        <ecNumber evidence="3">3.2.2.21</ecNumber>
    </recommendedName>
</protein>
<evidence type="ECO:0000259" key="7">
    <source>
        <dbReference type="SMART" id="SM01009"/>
    </source>
</evidence>
<comment type="catalytic activity">
    <reaction evidence="1">
        <text>Hydrolysis of alkylated DNA, releasing 3-methyladenine, 3-methylguanine, 7-methylguanine and 7-methyladenine.</text>
        <dbReference type="EC" id="3.2.2.21"/>
    </reaction>
</comment>
<comment type="similarity">
    <text evidence="2">Belongs to the alkylbase DNA glycosidase AlkA family.</text>
</comment>
<dbReference type="Pfam" id="PF06029">
    <property type="entry name" value="AlkA_N"/>
    <property type="match status" value="1"/>
</dbReference>
<dbReference type="PROSITE" id="PS00516">
    <property type="entry name" value="ALKYLBASE_DNA_GLYCOS"/>
    <property type="match status" value="1"/>
</dbReference>
<dbReference type="RefSeq" id="WP_125291702.1">
    <property type="nucleotide sequence ID" value="NZ_JAPTZM010000003.1"/>
</dbReference>
<dbReference type="EMBL" id="RHXB01000002">
    <property type="protein sequence ID" value="RSE28479.1"/>
    <property type="molecule type" value="Genomic_DNA"/>
</dbReference>
<dbReference type="InterPro" id="IPR010316">
    <property type="entry name" value="AlkA_N"/>
</dbReference>
<dbReference type="GO" id="GO:0006307">
    <property type="term" value="P:DNA alkylation repair"/>
    <property type="evidence" value="ECO:0007669"/>
    <property type="project" value="TreeGrafter"/>
</dbReference>
<name>A0A3R9GDK4_9ENTR</name>
<keyword evidence="8" id="KW-0378">Hydrolase</keyword>
<dbReference type="GO" id="GO:0005737">
    <property type="term" value="C:cytoplasm"/>
    <property type="evidence" value="ECO:0007669"/>
    <property type="project" value="TreeGrafter"/>
</dbReference>
<dbReference type="Proteomes" id="UP000275331">
    <property type="component" value="Unassembled WGS sequence"/>
</dbReference>
<dbReference type="SUPFAM" id="SSF55945">
    <property type="entry name" value="TATA-box binding protein-like"/>
    <property type="match status" value="1"/>
</dbReference>
<dbReference type="CDD" id="cd00056">
    <property type="entry name" value="ENDO3c"/>
    <property type="match status" value="1"/>
</dbReference>
<dbReference type="NCBIfam" id="NF007641">
    <property type="entry name" value="PRK10308.1"/>
    <property type="match status" value="1"/>
</dbReference>
<dbReference type="OrthoDB" id="9811249at2"/>
<evidence type="ECO:0000259" key="6">
    <source>
        <dbReference type="SMART" id="SM00478"/>
    </source>
</evidence>
<reference evidence="8 9" key="1">
    <citation type="submission" date="2018-10" db="EMBL/GenBank/DDBJ databases">
        <title>Transmission dynamics of multidrug resistant bacteria on intensive care unit surfaces.</title>
        <authorList>
            <person name="D'Souza A.W."/>
            <person name="Potter R.F."/>
            <person name="Wallace M."/>
            <person name="Shupe A."/>
            <person name="Patel S."/>
            <person name="Sun S."/>
            <person name="Gul D."/>
            <person name="Kwon J.H."/>
            <person name="Andleeb S."/>
            <person name="Burnham C.-A.D."/>
            <person name="Dantas G."/>
        </authorList>
    </citation>
    <scope>NUCLEOTIDE SEQUENCE [LARGE SCALE GENOMIC DNA]</scope>
    <source>
        <strain evidence="8 9">AS_373</strain>
    </source>
</reference>
<dbReference type="GO" id="GO:0006285">
    <property type="term" value="P:base-excision repair, AP site formation"/>
    <property type="evidence" value="ECO:0007669"/>
    <property type="project" value="TreeGrafter"/>
</dbReference>
<accession>A0A3R9GDK4</accession>
<dbReference type="EC" id="3.2.2.21" evidence="3"/>
<dbReference type="InterPro" id="IPR011257">
    <property type="entry name" value="DNA_glycosylase"/>
</dbReference>
<dbReference type="InterPro" id="IPR023170">
    <property type="entry name" value="HhH_base_excis_C"/>
</dbReference>
<dbReference type="Gene3D" id="3.30.310.20">
    <property type="entry name" value="DNA-3-methyladenine glycosylase AlkA, N-terminal domain"/>
    <property type="match status" value="1"/>
</dbReference>
<dbReference type="InterPro" id="IPR037046">
    <property type="entry name" value="AlkA_N_sf"/>
</dbReference>
<proteinExistence type="inferred from homology"/>
<dbReference type="SMART" id="SM01009">
    <property type="entry name" value="AlkA_N"/>
    <property type="match status" value="1"/>
</dbReference>
<evidence type="ECO:0000256" key="5">
    <source>
        <dbReference type="ARBA" id="ARBA00023204"/>
    </source>
</evidence>
<dbReference type="SUPFAM" id="SSF48150">
    <property type="entry name" value="DNA-glycosylase"/>
    <property type="match status" value="1"/>
</dbReference>
<sequence>MFIIDYRGPYDWAWMCGFLRHRTVEGVEIINDDSLQRVMAIGDARGLATIHIAGNNQLHVTLSDGLLPVADEALARLRRWLDLETDPQPIIDTLGELADPIPGLRLPGCVDPFEQMIRAVLGQLVSVAMAAKLTGKLVQAYGEPLAGEPGWRCFPDAQILASARWEALKALGMSKMRADAIINLAQLCLDGQLMLSRPENVEQGIKALMKLPGIGRWTASYFALRGWQSPDVFLPDDYAIKLRFPGMTPVQIRRYAERWSPWRSYALLHIWYNHGWQPDQLIAK</sequence>
<keyword evidence="4" id="KW-0227">DNA damage</keyword>
<dbReference type="InterPro" id="IPR051912">
    <property type="entry name" value="Alkylbase_DNA_Glycosylase/TA"/>
</dbReference>
<gene>
    <name evidence="8" type="ORF">EGT71_03575</name>
</gene>
<dbReference type="GO" id="GO:0043916">
    <property type="term" value="F:DNA-7-methylguanine glycosylase activity"/>
    <property type="evidence" value="ECO:0007669"/>
    <property type="project" value="TreeGrafter"/>
</dbReference>
<dbReference type="SMART" id="SM00478">
    <property type="entry name" value="ENDO3c"/>
    <property type="match status" value="1"/>
</dbReference>
<evidence type="ECO:0000313" key="9">
    <source>
        <dbReference type="Proteomes" id="UP000275331"/>
    </source>
</evidence>
<dbReference type="GO" id="GO:0008725">
    <property type="term" value="F:DNA-3-methyladenine glycosylase activity"/>
    <property type="evidence" value="ECO:0007669"/>
    <property type="project" value="TreeGrafter"/>
</dbReference>
<dbReference type="GO" id="GO:0032993">
    <property type="term" value="C:protein-DNA complex"/>
    <property type="evidence" value="ECO:0007669"/>
    <property type="project" value="TreeGrafter"/>
</dbReference>
<dbReference type="InterPro" id="IPR003265">
    <property type="entry name" value="HhH-GPD_domain"/>
</dbReference>
<comment type="caution">
    <text evidence="8">The sequence shown here is derived from an EMBL/GenBank/DDBJ whole genome shotgun (WGS) entry which is preliminary data.</text>
</comment>
<dbReference type="PANTHER" id="PTHR43003">
    <property type="entry name" value="DNA-3-METHYLADENINE GLYCOSYLASE"/>
    <property type="match status" value="1"/>
</dbReference>
<dbReference type="Pfam" id="PF00730">
    <property type="entry name" value="HhH-GPD"/>
    <property type="match status" value="1"/>
</dbReference>
<feature type="domain" description="DNA-3-methyladenine glycosylase AlkA N-terminal" evidence="7">
    <location>
        <begin position="1"/>
        <end position="111"/>
    </location>
</feature>
<dbReference type="InterPro" id="IPR000035">
    <property type="entry name" value="Alkylbase_DNA_glycsylse_CS"/>
</dbReference>
<dbReference type="Gene3D" id="1.10.340.30">
    <property type="entry name" value="Hypothetical protein, domain 2"/>
    <property type="match status" value="1"/>
</dbReference>
<feature type="domain" description="HhH-GPD" evidence="6">
    <location>
        <begin position="121"/>
        <end position="275"/>
    </location>
</feature>
<evidence type="ECO:0000256" key="4">
    <source>
        <dbReference type="ARBA" id="ARBA00022763"/>
    </source>
</evidence>
<evidence type="ECO:0000256" key="1">
    <source>
        <dbReference type="ARBA" id="ARBA00000086"/>
    </source>
</evidence>
<dbReference type="Gene3D" id="1.10.1670.10">
    <property type="entry name" value="Helix-hairpin-Helix base-excision DNA repair enzymes (C-terminal)"/>
    <property type="match status" value="1"/>
</dbReference>
<dbReference type="PANTHER" id="PTHR43003:SF13">
    <property type="entry name" value="DNA-3-METHYLADENINE GLYCOSYLASE 2"/>
    <property type="match status" value="1"/>
</dbReference>
<keyword evidence="5" id="KW-0234">DNA repair</keyword>
<evidence type="ECO:0000256" key="2">
    <source>
        <dbReference type="ARBA" id="ARBA00010817"/>
    </source>
</evidence>
<organism evidence="8 9">
    <name type="scientific">Atlantibacter subterraneus</name>
    <dbReference type="NCBI Taxonomy" id="255519"/>
    <lineage>
        <taxon>Bacteria</taxon>
        <taxon>Pseudomonadati</taxon>
        <taxon>Pseudomonadota</taxon>
        <taxon>Gammaproteobacteria</taxon>
        <taxon>Enterobacterales</taxon>
        <taxon>Enterobacteriaceae</taxon>
        <taxon>Atlantibacter</taxon>
    </lineage>
</organism>
<keyword evidence="8" id="KW-0326">Glycosidase</keyword>
<evidence type="ECO:0000313" key="8">
    <source>
        <dbReference type="EMBL" id="RSE28479.1"/>
    </source>
</evidence>
<dbReference type="GO" id="GO:0032131">
    <property type="term" value="F:alkylated DNA binding"/>
    <property type="evidence" value="ECO:0007669"/>
    <property type="project" value="TreeGrafter"/>
</dbReference>
<dbReference type="AlphaFoldDB" id="A0A3R9GDK4"/>
<evidence type="ECO:0000256" key="3">
    <source>
        <dbReference type="ARBA" id="ARBA00012000"/>
    </source>
</evidence>